<dbReference type="GO" id="GO:0030866">
    <property type="term" value="P:cortical actin cytoskeleton organization"/>
    <property type="evidence" value="ECO:0007669"/>
    <property type="project" value="TreeGrafter"/>
</dbReference>
<protein>
    <submittedName>
        <fullName evidence="2">CLUMA_CG012658, isoform A</fullName>
    </submittedName>
</protein>
<evidence type="ECO:0000256" key="1">
    <source>
        <dbReference type="ARBA" id="ARBA00037947"/>
    </source>
</evidence>
<keyword evidence="3" id="KW-1185">Reference proteome</keyword>
<gene>
    <name evidence="2" type="ORF">CLUMA_CG012658</name>
</gene>
<evidence type="ECO:0000313" key="3">
    <source>
        <dbReference type="Proteomes" id="UP000183832"/>
    </source>
</evidence>
<organism evidence="2 3">
    <name type="scientific">Clunio marinus</name>
    <dbReference type="NCBI Taxonomy" id="568069"/>
    <lineage>
        <taxon>Eukaryota</taxon>
        <taxon>Metazoa</taxon>
        <taxon>Ecdysozoa</taxon>
        <taxon>Arthropoda</taxon>
        <taxon>Hexapoda</taxon>
        <taxon>Insecta</taxon>
        <taxon>Pterygota</taxon>
        <taxon>Neoptera</taxon>
        <taxon>Endopterygota</taxon>
        <taxon>Diptera</taxon>
        <taxon>Nematocera</taxon>
        <taxon>Chironomoidea</taxon>
        <taxon>Chironomidae</taxon>
        <taxon>Clunio</taxon>
    </lineage>
</organism>
<dbReference type="GO" id="GO:0016477">
    <property type="term" value="P:cell migration"/>
    <property type="evidence" value="ECO:0007669"/>
    <property type="project" value="TreeGrafter"/>
</dbReference>
<comment type="similarity">
    <text evidence="1">Belongs to the HEM-1/HEM-2 family.</text>
</comment>
<dbReference type="InterPro" id="IPR019137">
    <property type="entry name" value="Nck-associated_protein-1"/>
</dbReference>
<dbReference type="Pfam" id="PF09735">
    <property type="entry name" value="Nckap1"/>
    <property type="match status" value="1"/>
</dbReference>
<evidence type="ECO:0000313" key="2">
    <source>
        <dbReference type="EMBL" id="CRK99437.1"/>
    </source>
</evidence>
<dbReference type="EMBL" id="CVRI01000050">
    <property type="protein sequence ID" value="CRK99437.1"/>
    <property type="molecule type" value="Genomic_DNA"/>
</dbReference>
<accession>A0A1J1IGR0</accession>
<dbReference type="GO" id="GO:0030031">
    <property type="term" value="P:cell projection assembly"/>
    <property type="evidence" value="ECO:0007669"/>
    <property type="project" value="TreeGrafter"/>
</dbReference>
<proteinExistence type="inferred from homology"/>
<name>A0A1J1IGR0_9DIPT</name>
<dbReference type="Proteomes" id="UP000183832">
    <property type="component" value="Unassembled WGS sequence"/>
</dbReference>
<dbReference type="GO" id="GO:0048812">
    <property type="term" value="P:neuron projection morphogenesis"/>
    <property type="evidence" value="ECO:0007669"/>
    <property type="project" value="TreeGrafter"/>
</dbReference>
<reference evidence="2 3" key="1">
    <citation type="submission" date="2015-04" db="EMBL/GenBank/DDBJ databases">
        <authorList>
            <person name="Syromyatnikov M.Y."/>
            <person name="Popov V.N."/>
        </authorList>
    </citation>
    <scope>NUCLEOTIDE SEQUENCE [LARGE SCALE GENOMIC DNA]</scope>
</reference>
<dbReference type="AlphaFoldDB" id="A0A1J1IGR0"/>
<dbReference type="STRING" id="568069.A0A1J1IGR0"/>
<dbReference type="GO" id="GO:0031209">
    <property type="term" value="C:SCAR complex"/>
    <property type="evidence" value="ECO:0007669"/>
    <property type="project" value="TreeGrafter"/>
</dbReference>
<sequence>MARQLNPAHQKISEKLIILNDRGNGILTRIYNIKKACGDAKSKPGFLSDKSLESSIKFIIKRFPNIDTKGLSAITNIRVEIIKSLSLYYYTFVDLLDFKDNVCEMLTTMDALQIYLDISVNHELTKNYLELVTTYVSLMILLSRVEDRKAVLGLFNAAFEMQNNGSDPNFPRLGQLIVDYDHPMRKLSDEFIPHQRLLSSALKSLVQVHPMRSVTAEKWREMQILTLVGNQATLLKPSKTDTMSCEYVSLEVLDRWIIFGLMLNHQMLGQSSQITTMWISALESSWVVALFRDEVIYIHQYIQNAFEGLKGYSKRVSEVKDCYNHAIQKASLMHRERRKFLRTALKELALILTDQPGLLGPKALFVLNGLCYARDEILWLLRHNDNPPISSKAKGKSTEDLVDRQLPELLFHMEELRGLVRKYSQVIQRYYVQYLSGYDAVELNIKIQNLQVCPEDESIIISSLYQTISSLTVKQVEMAETFDFRAFRLDWFRLQSYMSVAKAAIKITDHVDLARLFDSMIFHTRMIDNLDETLVETSDLSIFCFYSKMLEDQFHMCLEFPAQNRYIIAFPLICSHFQNCTHEMCPEERHHILERSISVVNMFLDEMAKEAKNIITTICDEQCMMADALLPKHCAKILSVSTQRKKKDKLKKHLDDVRRPGDESFRKTREELTTMDKLHMALTELCFAINYCPTVNVWEYAFAPREYLCQHLETRFSRALVGMVMYNAETMEIAKPSELLASVRAYMNVLQTVEHYVNIDMTRIFNNCLLQQTQSIDSHGEKTIAAHYNTWYSDVLLRKVSGGNIVFSMNQRAFVSITPEGCIPFNPEEFSDFNELRSLAELIGPYGIKLINEQLMWHIANQVQELKRMVGMNKETLIILRSNFDKPEIMKEHFKKLQYVDNVLQRMTIIGVILSFRQLLQEALLDVLEQRIPFLVTSMRDFQNHVPGGDPLKIVSEMASAAGLACKVDPTLLNALRAQKPEIDDSEHLSVLLLMVFVAVSIPKLAKNEQSFYRATYEAHINNTHCLALAVNNIFGALFTICGQNDIEDRMAEFLALASSSLLRLGQETEKENIKNRESIYLLLHQIVQESPFLTMDLLESCFPYALIRNAFHAVYKQEQTGI</sequence>
<dbReference type="PANTHER" id="PTHR12093">
    <property type="entry name" value="NCK-ASSOCIATED PROTEIN 1"/>
    <property type="match status" value="1"/>
</dbReference>
<dbReference type="PANTHER" id="PTHR12093:SF10">
    <property type="entry name" value="MEMBRANE-ASSOCIATED PROTEIN HEM"/>
    <property type="match status" value="1"/>
</dbReference>
<dbReference type="OrthoDB" id="548214at2759"/>